<dbReference type="EMBL" id="FWXS01000011">
    <property type="protein sequence ID" value="SMC88811.1"/>
    <property type="molecule type" value="Genomic_DNA"/>
</dbReference>
<gene>
    <name evidence="4" type="ORF">SAMN06296427_111100</name>
</gene>
<dbReference type="RefSeq" id="WP_084018882.1">
    <property type="nucleotide sequence ID" value="NZ_FWXS01000011.1"/>
</dbReference>
<feature type="signal peptide" evidence="2">
    <location>
        <begin position="1"/>
        <end position="20"/>
    </location>
</feature>
<evidence type="ECO:0000256" key="2">
    <source>
        <dbReference type="SAM" id="SignalP"/>
    </source>
</evidence>
<proteinExistence type="predicted"/>
<evidence type="ECO:0000259" key="3">
    <source>
        <dbReference type="Pfam" id="PF18962"/>
    </source>
</evidence>
<dbReference type="InterPro" id="IPR026444">
    <property type="entry name" value="Secre_tail"/>
</dbReference>
<dbReference type="Pfam" id="PF18962">
    <property type="entry name" value="Por_Secre_tail"/>
    <property type="match status" value="1"/>
</dbReference>
<dbReference type="NCBIfam" id="TIGR04183">
    <property type="entry name" value="Por_Secre_tail"/>
    <property type="match status" value="1"/>
</dbReference>
<organism evidence="4 5">
    <name type="scientific">Moheibacter sediminis</name>
    <dbReference type="NCBI Taxonomy" id="1434700"/>
    <lineage>
        <taxon>Bacteria</taxon>
        <taxon>Pseudomonadati</taxon>
        <taxon>Bacteroidota</taxon>
        <taxon>Flavobacteriia</taxon>
        <taxon>Flavobacteriales</taxon>
        <taxon>Weeksellaceae</taxon>
        <taxon>Moheibacter</taxon>
    </lineage>
</organism>
<reference evidence="4 5" key="1">
    <citation type="submission" date="2017-04" db="EMBL/GenBank/DDBJ databases">
        <authorList>
            <person name="Afonso C.L."/>
            <person name="Miller P.J."/>
            <person name="Scott M.A."/>
            <person name="Spackman E."/>
            <person name="Goraichik I."/>
            <person name="Dimitrov K.M."/>
            <person name="Suarez D.L."/>
            <person name="Swayne D.E."/>
        </authorList>
    </citation>
    <scope>NUCLEOTIDE SEQUENCE [LARGE SCALE GENOMIC DNA]</scope>
    <source>
        <strain evidence="4 5">CGMCC 1.12708</strain>
    </source>
</reference>
<accession>A0A1W2CUC9</accession>
<dbReference type="Proteomes" id="UP000192393">
    <property type="component" value="Unassembled WGS sequence"/>
</dbReference>
<name>A0A1W2CUC9_9FLAO</name>
<dbReference type="STRING" id="1434700.SAMN06296427_111100"/>
<keyword evidence="1 2" id="KW-0732">Signal</keyword>
<sequence>MKKILLCVVTAMMSLTSLNAQVDEFGYTTVELTTGPAYANRVFFDLSENNIVSHPANNWDVAFWRINAMDYGTRVNDAQNIEVYEASDNPADWDAISIANLASWGEPLYNPDQTTYINEGAFEQGSITSSNPNVPATGWGIYNPVNHHIEGKAIFVLKYVSDESYVKFMIEDYYGAYTIKYAKWNGSSWDATQTKTIANGSNNNYFNYFSFDTNDVVTGIEPEIGTWDLMFTRYFTFYMNIMMYRLSGVIQSPTLEVARVEETQATNTLSNPSEYSKVITAIGHSWKPTTGVYDNVVYYIKEAGQIYRLYFIENGGASNGNMYFKYKNITDEMGVTELNKDFSFGLYPNPTVNKQVTLVYDVKNASNASTKVSIFNLAGQKVYESNIQNQSGFYQKELNLNSLTTGTYVVVVESGNNKANKKLIVK</sequence>
<feature type="chain" id="PRO_5012619332" evidence="2">
    <location>
        <begin position="21"/>
        <end position="426"/>
    </location>
</feature>
<evidence type="ECO:0000313" key="4">
    <source>
        <dbReference type="EMBL" id="SMC88811.1"/>
    </source>
</evidence>
<evidence type="ECO:0000313" key="5">
    <source>
        <dbReference type="Proteomes" id="UP000192393"/>
    </source>
</evidence>
<dbReference type="OrthoDB" id="629570at2"/>
<keyword evidence="5" id="KW-1185">Reference proteome</keyword>
<feature type="domain" description="Secretion system C-terminal sorting" evidence="3">
    <location>
        <begin position="346"/>
        <end position="425"/>
    </location>
</feature>
<dbReference type="AlphaFoldDB" id="A0A1W2CUC9"/>
<evidence type="ECO:0000256" key="1">
    <source>
        <dbReference type="ARBA" id="ARBA00022729"/>
    </source>
</evidence>
<protein>
    <submittedName>
        <fullName evidence="4">Por secretion system C-terminal sorting domain-containing protein</fullName>
    </submittedName>
</protein>